<evidence type="ECO:0000256" key="1">
    <source>
        <dbReference type="ARBA" id="ARBA00004141"/>
    </source>
</evidence>
<name>M4DPE9_BRACM</name>
<dbReference type="Gene3D" id="1.20.1510.10">
    <property type="entry name" value="Cation efflux protein transmembrane domain"/>
    <property type="match status" value="1"/>
</dbReference>
<evidence type="ECO:0000256" key="3">
    <source>
        <dbReference type="ARBA" id="ARBA00022906"/>
    </source>
</evidence>
<evidence type="ECO:0000256" key="6">
    <source>
        <dbReference type="SAM" id="MobiDB-lite"/>
    </source>
</evidence>
<keyword evidence="3" id="KW-0813">Transport</keyword>
<dbReference type="InterPro" id="IPR050681">
    <property type="entry name" value="CDF/SLC30A"/>
</dbReference>
<proteinExistence type="predicted"/>
<dbReference type="GO" id="GO:0008324">
    <property type="term" value="F:monoatomic cation transmembrane transporter activity"/>
    <property type="evidence" value="ECO:0007669"/>
    <property type="project" value="InterPro"/>
</dbReference>
<evidence type="ECO:0000256" key="2">
    <source>
        <dbReference type="ARBA" id="ARBA00022692"/>
    </source>
</evidence>
<evidence type="ECO:0000313" key="10">
    <source>
        <dbReference type="Proteomes" id="UP000011750"/>
    </source>
</evidence>
<protein>
    <recommendedName>
        <fullName evidence="8">Cation efflux protein transmembrane domain-containing protein</fullName>
    </recommendedName>
</protein>
<dbReference type="AlphaFoldDB" id="M4DPE9"/>
<dbReference type="HOGENOM" id="CLU_2137005_0_0_1"/>
<comment type="subcellular location">
    <subcellularLocation>
        <location evidence="1">Membrane</location>
        <topology evidence="1">Multi-pass membrane protein</topology>
    </subcellularLocation>
</comment>
<evidence type="ECO:0000259" key="8">
    <source>
        <dbReference type="Pfam" id="PF01545"/>
    </source>
</evidence>
<evidence type="ECO:0000256" key="4">
    <source>
        <dbReference type="ARBA" id="ARBA00022989"/>
    </source>
</evidence>
<dbReference type="PANTHER" id="PTHR11562">
    <property type="entry name" value="CATION EFFLUX PROTEIN/ ZINC TRANSPORTER"/>
    <property type="match status" value="1"/>
</dbReference>
<dbReference type="Proteomes" id="UP000011750">
    <property type="component" value="Chromosome A05"/>
</dbReference>
<dbReference type="Gramene" id="Bra018390.1">
    <property type="protein sequence ID" value="Bra018390.1-P"/>
    <property type="gene ID" value="Bra018390"/>
</dbReference>
<keyword evidence="5 7" id="KW-0472">Membrane</keyword>
<dbReference type="SMR" id="M4DPE9"/>
<keyword evidence="3" id="KW-0862">Zinc</keyword>
<dbReference type="InterPro" id="IPR027469">
    <property type="entry name" value="Cation_efflux_TMD_sf"/>
</dbReference>
<keyword evidence="3" id="KW-0406">Ion transport</keyword>
<feature type="domain" description="Cation efflux protein transmembrane" evidence="8">
    <location>
        <begin position="43"/>
        <end position="111"/>
    </location>
</feature>
<feature type="transmembrane region" description="Helical" evidence="7">
    <location>
        <begin position="91"/>
        <end position="110"/>
    </location>
</feature>
<feature type="region of interest" description="Disordered" evidence="6">
    <location>
        <begin position="1"/>
        <end position="22"/>
    </location>
</feature>
<dbReference type="InterPro" id="IPR058533">
    <property type="entry name" value="Cation_efflux_TM"/>
</dbReference>
<reference evidence="9" key="3">
    <citation type="submission" date="2023-03" db="UniProtKB">
        <authorList>
            <consortium name="EnsemblPlants"/>
        </authorList>
    </citation>
    <scope>IDENTIFICATION</scope>
    <source>
        <strain evidence="9">cv. Chiifu-401-42</strain>
    </source>
</reference>
<reference evidence="9 10" key="1">
    <citation type="journal article" date="2011" name="Nat. Genet.">
        <title>The genome of the mesopolyploid crop species Brassica rapa.</title>
        <authorList>
            <consortium name="Brassica rapa Genome Sequencing Project Consortium"/>
            <person name="Wang X."/>
            <person name="Wang H."/>
            <person name="Wang J."/>
            <person name="Sun R."/>
            <person name="Wu J."/>
            <person name="Liu S."/>
            <person name="Bai Y."/>
            <person name="Mun J.H."/>
            <person name="Bancroft I."/>
            <person name="Cheng F."/>
            <person name="Huang S."/>
            <person name="Li X."/>
            <person name="Hua W."/>
            <person name="Wang J."/>
            <person name="Wang X."/>
            <person name="Freeling M."/>
            <person name="Pires J.C."/>
            <person name="Paterson A.H."/>
            <person name="Chalhoub B."/>
            <person name="Wang B."/>
            <person name="Hayward A."/>
            <person name="Sharpe A.G."/>
            <person name="Park B.S."/>
            <person name="Weisshaar B."/>
            <person name="Liu B."/>
            <person name="Li B."/>
            <person name="Liu B."/>
            <person name="Tong C."/>
            <person name="Song C."/>
            <person name="Duran C."/>
            <person name="Peng C."/>
            <person name="Geng C."/>
            <person name="Koh C."/>
            <person name="Lin C."/>
            <person name="Edwards D."/>
            <person name="Mu D."/>
            <person name="Shen D."/>
            <person name="Soumpourou E."/>
            <person name="Li F."/>
            <person name="Fraser F."/>
            <person name="Conant G."/>
            <person name="Lassalle G."/>
            <person name="King G.J."/>
            <person name="Bonnema G."/>
            <person name="Tang H."/>
            <person name="Wang H."/>
            <person name="Belcram H."/>
            <person name="Zhou H."/>
            <person name="Hirakawa H."/>
            <person name="Abe H."/>
            <person name="Guo H."/>
            <person name="Wang H."/>
            <person name="Jin H."/>
            <person name="Parkin I.A."/>
            <person name="Batley J."/>
            <person name="Kim J.S."/>
            <person name="Just J."/>
            <person name="Li J."/>
            <person name="Xu J."/>
            <person name="Deng J."/>
            <person name="Kim J.A."/>
            <person name="Li J."/>
            <person name="Yu J."/>
            <person name="Meng J."/>
            <person name="Wang J."/>
            <person name="Min J."/>
            <person name="Poulain J."/>
            <person name="Wang J."/>
            <person name="Hatakeyama K."/>
            <person name="Wu K."/>
            <person name="Wang L."/>
            <person name="Fang L."/>
            <person name="Trick M."/>
            <person name="Links M.G."/>
            <person name="Zhao M."/>
            <person name="Jin M."/>
            <person name="Ramchiary N."/>
            <person name="Drou N."/>
            <person name="Berkman P.J."/>
            <person name="Cai Q."/>
            <person name="Huang Q."/>
            <person name="Li R."/>
            <person name="Tabata S."/>
            <person name="Cheng S."/>
            <person name="Zhang S."/>
            <person name="Zhang S."/>
            <person name="Huang S."/>
            <person name="Sato S."/>
            <person name="Sun S."/>
            <person name="Kwon S.J."/>
            <person name="Choi S.R."/>
            <person name="Lee T.H."/>
            <person name="Fan W."/>
            <person name="Zhao X."/>
            <person name="Tan X."/>
            <person name="Xu X."/>
            <person name="Wang Y."/>
            <person name="Qiu Y."/>
            <person name="Yin Y."/>
            <person name="Li Y."/>
            <person name="Du Y."/>
            <person name="Liao Y."/>
            <person name="Lim Y."/>
            <person name="Narusaka Y."/>
            <person name="Wang Y."/>
            <person name="Wang Z."/>
            <person name="Li Z."/>
            <person name="Wang Z."/>
            <person name="Xiong Z."/>
            <person name="Zhang Z."/>
        </authorList>
    </citation>
    <scope>NUCLEOTIDE SEQUENCE [LARGE SCALE GENOMIC DNA]</scope>
    <source>
        <strain evidence="9 10">cv. Chiifu-401-42</strain>
    </source>
</reference>
<dbReference type="PANTHER" id="PTHR11562:SF101">
    <property type="entry name" value="METAL TOLERANCE PROTEIN B"/>
    <property type="match status" value="1"/>
</dbReference>
<keyword evidence="4 7" id="KW-1133">Transmembrane helix</keyword>
<reference evidence="9 10" key="2">
    <citation type="journal article" date="2018" name="Hortic Res">
        <title>Improved Brassica rapa reference genome by single-molecule sequencing and chromosome conformation capture technologies.</title>
        <authorList>
            <person name="Zhang L."/>
            <person name="Cai X."/>
            <person name="Wu J."/>
            <person name="Liu M."/>
            <person name="Grob S."/>
            <person name="Cheng F."/>
            <person name="Liang J."/>
            <person name="Cai C."/>
            <person name="Liu Z."/>
            <person name="Liu B."/>
            <person name="Wang F."/>
            <person name="Li S."/>
            <person name="Liu F."/>
            <person name="Li X."/>
            <person name="Cheng L."/>
            <person name="Yang W."/>
            <person name="Li M.H."/>
            <person name="Grossniklaus U."/>
            <person name="Zheng H."/>
            <person name="Wang X."/>
        </authorList>
    </citation>
    <scope>NUCLEOTIDE SEQUENCE [LARGE SCALE GENOMIC DNA]</scope>
    <source>
        <strain evidence="9 10">cv. Chiifu-401-42</strain>
    </source>
</reference>
<dbReference type="STRING" id="51351.M4DPE9"/>
<keyword evidence="3" id="KW-0864">Zinc transport</keyword>
<sequence length="113" mass="12580">MELEHIRISKPDQKEEETESPSRIEEVIPLSCAFTRQKSLEILMANSLTVLTDAAHLLSDVPGLSVSLLAIKVSSWEANPRNSFGFKRLEVLAAFLSVQLIWLVSGVIIHEPI</sequence>
<feature type="compositionally biased region" description="Basic and acidic residues" evidence="6">
    <location>
        <begin position="1"/>
        <end position="13"/>
    </location>
</feature>
<dbReference type="eggNOG" id="KOG1482">
    <property type="taxonomic scope" value="Eukaryota"/>
</dbReference>
<dbReference type="InParanoid" id="M4DPE9"/>
<dbReference type="GO" id="GO:0016020">
    <property type="term" value="C:membrane"/>
    <property type="evidence" value="ECO:0007669"/>
    <property type="project" value="UniProtKB-SubCell"/>
</dbReference>
<evidence type="ECO:0000313" key="9">
    <source>
        <dbReference type="EnsemblPlants" id="Bra018390.1-P"/>
    </source>
</evidence>
<evidence type="ECO:0000256" key="5">
    <source>
        <dbReference type="ARBA" id="ARBA00023136"/>
    </source>
</evidence>
<dbReference type="Pfam" id="PF01545">
    <property type="entry name" value="Cation_efflux"/>
    <property type="match status" value="1"/>
</dbReference>
<dbReference type="SUPFAM" id="SSF161111">
    <property type="entry name" value="Cation efflux protein transmembrane domain-like"/>
    <property type="match status" value="1"/>
</dbReference>
<evidence type="ECO:0000256" key="7">
    <source>
        <dbReference type="SAM" id="Phobius"/>
    </source>
</evidence>
<accession>M4DPE9</accession>
<keyword evidence="10" id="KW-1185">Reference proteome</keyword>
<dbReference type="EnsemblPlants" id="Bra018390.1">
    <property type="protein sequence ID" value="Bra018390.1-P"/>
    <property type="gene ID" value="Bra018390"/>
</dbReference>
<organism evidence="9 10">
    <name type="scientific">Brassica campestris</name>
    <name type="common">Field mustard</name>
    <dbReference type="NCBI Taxonomy" id="3711"/>
    <lineage>
        <taxon>Eukaryota</taxon>
        <taxon>Viridiplantae</taxon>
        <taxon>Streptophyta</taxon>
        <taxon>Embryophyta</taxon>
        <taxon>Tracheophyta</taxon>
        <taxon>Spermatophyta</taxon>
        <taxon>Magnoliopsida</taxon>
        <taxon>eudicotyledons</taxon>
        <taxon>Gunneridae</taxon>
        <taxon>Pentapetalae</taxon>
        <taxon>rosids</taxon>
        <taxon>malvids</taxon>
        <taxon>Brassicales</taxon>
        <taxon>Brassicaceae</taxon>
        <taxon>Brassiceae</taxon>
        <taxon>Brassica</taxon>
    </lineage>
</organism>
<dbReference type="GO" id="GO:0006829">
    <property type="term" value="P:zinc ion transport"/>
    <property type="evidence" value="ECO:0007669"/>
    <property type="project" value="UniProtKB-KW"/>
</dbReference>
<keyword evidence="2 7" id="KW-0812">Transmembrane</keyword>